<evidence type="ECO:0000256" key="2">
    <source>
        <dbReference type="ARBA" id="ARBA00022801"/>
    </source>
</evidence>
<comment type="domain">
    <text evidence="11">The Q motif is unique to and characteristic of the DEAD box family of RNA helicases and controls ATP binding and hydrolysis.</text>
</comment>
<dbReference type="InterPro" id="IPR014001">
    <property type="entry name" value="Helicase_ATP-bd"/>
</dbReference>
<dbReference type="InterPro" id="IPR014014">
    <property type="entry name" value="RNA_helicase_DEAD_Q_motif"/>
</dbReference>
<dbReference type="InterPro" id="IPR027417">
    <property type="entry name" value="P-loop_NTPase"/>
</dbReference>
<organism evidence="17 18">
    <name type="scientific">Jaculus jaculus</name>
    <name type="common">Lesser Egyptian jerboa</name>
    <dbReference type="NCBI Taxonomy" id="51337"/>
    <lineage>
        <taxon>Eukaryota</taxon>
        <taxon>Metazoa</taxon>
        <taxon>Chordata</taxon>
        <taxon>Craniata</taxon>
        <taxon>Vertebrata</taxon>
        <taxon>Euteleostomi</taxon>
        <taxon>Mammalia</taxon>
        <taxon>Eutheria</taxon>
        <taxon>Euarchontoglires</taxon>
        <taxon>Glires</taxon>
        <taxon>Rodentia</taxon>
        <taxon>Myomorpha</taxon>
        <taxon>Dipodoidea</taxon>
        <taxon>Dipodidae</taxon>
        <taxon>Dipodinae</taxon>
        <taxon>Jaculus</taxon>
    </lineage>
</organism>
<dbReference type="InterPro" id="IPR001650">
    <property type="entry name" value="Helicase_C-like"/>
</dbReference>
<dbReference type="AlphaFoldDB" id="A0A8C5KH40"/>
<dbReference type="InterPro" id="IPR025313">
    <property type="entry name" value="SPB4-like_CTE"/>
</dbReference>
<name>A0A8C5KH40_JACJA</name>
<evidence type="ECO:0000256" key="8">
    <source>
        <dbReference type="ARBA" id="ARBA00053775"/>
    </source>
</evidence>
<evidence type="ECO:0000259" key="14">
    <source>
        <dbReference type="PROSITE" id="PS51192"/>
    </source>
</evidence>
<dbReference type="SMART" id="SM01178">
    <property type="entry name" value="DUF4217"/>
    <property type="match status" value="1"/>
</dbReference>
<dbReference type="PROSITE" id="PS51192">
    <property type="entry name" value="HELICASE_ATP_BIND_1"/>
    <property type="match status" value="1"/>
</dbReference>
<keyword evidence="13" id="KW-1133">Transmembrane helix</keyword>
<evidence type="ECO:0000256" key="1">
    <source>
        <dbReference type="ARBA" id="ARBA00022741"/>
    </source>
</evidence>
<feature type="compositionally biased region" description="Basic and acidic residues" evidence="12">
    <location>
        <begin position="722"/>
        <end position="733"/>
    </location>
</feature>
<dbReference type="CDD" id="cd18787">
    <property type="entry name" value="SF2_C_DEAD"/>
    <property type="match status" value="1"/>
</dbReference>
<dbReference type="GO" id="GO:0003723">
    <property type="term" value="F:RNA binding"/>
    <property type="evidence" value="ECO:0007669"/>
    <property type="project" value="UniProtKB-UniRule"/>
</dbReference>
<dbReference type="Pfam" id="PF13959">
    <property type="entry name" value="CTE_SPB4"/>
    <property type="match status" value="1"/>
</dbReference>
<comment type="similarity">
    <text evidence="6">Belongs to the DEAD box helicase family. DDX10/DBP4 subfamily.</text>
</comment>
<dbReference type="SMART" id="SM00487">
    <property type="entry name" value="DEXDc"/>
    <property type="match status" value="1"/>
</dbReference>
<keyword evidence="4 11" id="KW-0067">ATP-binding</keyword>
<evidence type="ECO:0000256" key="3">
    <source>
        <dbReference type="ARBA" id="ARBA00022806"/>
    </source>
</evidence>
<dbReference type="GO" id="GO:0003724">
    <property type="term" value="F:RNA helicase activity"/>
    <property type="evidence" value="ECO:0007669"/>
    <property type="project" value="UniProtKB-EC"/>
</dbReference>
<dbReference type="GeneTree" id="ENSGT00550000074980"/>
<evidence type="ECO:0000256" key="12">
    <source>
        <dbReference type="SAM" id="MobiDB-lite"/>
    </source>
</evidence>
<evidence type="ECO:0000256" key="10">
    <source>
        <dbReference type="PROSITE-ProRule" id="PRU00552"/>
    </source>
</evidence>
<dbReference type="Proteomes" id="UP000694385">
    <property type="component" value="Unassembled WGS sequence"/>
</dbReference>
<keyword evidence="2 11" id="KW-0378">Hydrolase</keyword>
<accession>A0A8C5KH40</accession>
<dbReference type="PROSITE" id="PS51194">
    <property type="entry name" value="HELICASE_CTER"/>
    <property type="match status" value="1"/>
</dbReference>
<evidence type="ECO:0000256" key="9">
    <source>
        <dbReference type="ARBA" id="ARBA00062067"/>
    </source>
</evidence>
<evidence type="ECO:0000259" key="15">
    <source>
        <dbReference type="PROSITE" id="PS51194"/>
    </source>
</evidence>
<feature type="region of interest" description="Disordered" evidence="12">
    <location>
        <begin position="670"/>
        <end position="815"/>
    </location>
</feature>
<comment type="subunit">
    <text evidence="9">Interacts with AIM2; this interaction promotes AIM2 stability. Interacts with SCNA; this interaction causes DDX10 mislocalization to the nucleoplasm and cytoplasmic inclusions.</text>
</comment>
<dbReference type="PROSITE" id="PS51195">
    <property type="entry name" value="Q_MOTIF"/>
    <property type="match status" value="1"/>
</dbReference>
<evidence type="ECO:0000256" key="7">
    <source>
        <dbReference type="ARBA" id="ARBA00047984"/>
    </source>
</evidence>
<dbReference type="InterPro" id="IPR011545">
    <property type="entry name" value="DEAD/DEAH_box_helicase_dom"/>
</dbReference>
<dbReference type="SMART" id="SM00490">
    <property type="entry name" value="HELICc"/>
    <property type="match status" value="1"/>
</dbReference>
<keyword evidence="18" id="KW-1185">Reference proteome</keyword>
<keyword evidence="3 11" id="KW-0347">Helicase</keyword>
<dbReference type="GO" id="GO:0005524">
    <property type="term" value="F:ATP binding"/>
    <property type="evidence" value="ECO:0007669"/>
    <property type="project" value="UniProtKB-UniRule"/>
</dbReference>
<gene>
    <name evidence="17" type="primary">Ddx10</name>
</gene>
<keyword evidence="13" id="KW-0812">Transmembrane</keyword>
<feature type="domain" description="Helicase C-terminal" evidence="15">
    <location>
        <begin position="253"/>
        <end position="415"/>
    </location>
</feature>
<comment type="catalytic activity">
    <reaction evidence="7 11">
        <text>ATP + H2O = ADP + phosphate + H(+)</text>
        <dbReference type="Rhea" id="RHEA:13065"/>
        <dbReference type="ChEBI" id="CHEBI:15377"/>
        <dbReference type="ChEBI" id="CHEBI:15378"/>
        <dbReference type="ChEBI" id="CHEBI:30616"/>
        <dbReference type="ChEBI" id="CHEBI:43474"/>
        <dbReference type="ChEBI" id="CHEBI:456216"/>
        <dbReference type="EC" id="3.6.4.13"/>
    </reaction>
</comment>
<dbReference type="GO" id="GO:0016787">
    <property type="term" value="F:hydrolase activity"/>
    <property type="evidence" value="ECO:0007669"/>
    <property type="project" value="UniProtKB-KW"/>
</dbReference>
<feature type="transmembrane region" description="Helical" evidence="13">
    <location>
        <begin position="6"/>
        <end position="23"/>
    </location>
</feature>
<dbReference type="FunFam" id="3.40.50.300:FF:001089">
    <property type="entry name" value="RNA helicase"/>
    <property type="match status" value="1"/>
</dbReference>
<feature type="compositionally biased region" description="Basic and acidic residues" evidence="12">
    <location>
        <begin position="697"/>
        <end position="711"/>
    </location>
</feature>
<evidence type="ECO:0000313" key="17">
    <source>
        <dbReference type="Ensembl" id="ENSJJAP00000010794.1"/>
    </source>
</evidence>
<reference evidence="17" key="2">
    <citation type="submission" date="2025-09" db="UniProtKB">
        <authorList>
            <consortium name="Ensembl"/>
        </authorList>
    </citation>
    <scope>IDENTIFICATION</scope>
</reference>
<sequence>KIEVIFSPIIGIGMIILLIFERWKMFKLVCMCVMSLTINVSEIARFSDFPLSKKTLKGLQEAQYRLVTEIQKQTIGLALQGKDVLGAAKTGSGKTLAFLVPVLEALYRLQWTSADGLGVLIISPTRELAYQTFEVLRKVGKNHDFSAGLIIGGKDLKHEAERINNINILVCTPGRLLQHMDETICFHATNLQMLVLDEADRILDLGFADTMNAHSLLFSATQTKSVKDLARLSLKNPEYVWVHEKAKYSTPATLEQNYIVCELQQKIIVLYSFLRSHLKKKSIVFFSSCKQVQYLYRVFCRLRPGISILALHGRQQQMRRMEVYNEFVHKRAAVLFATDIAARGLDFPAVNWVLQFDCPEDANTYIHRAGRTARYKEDGEALLILLPSEEQGMVQQLLQKKVPVKEIKINPEKLIDVQKKLESFLAQDQDLKERAQRCFVSYIRLVYLMKHKEVFDVSKLPIPEYALSLGLAVAPRVRFLQKKEKQPTKILSRSPKTEETQPWAPTLTNDDVEEFRACFSEKMSILQKNGQVLERTEYRLANGNRDVEQEEEEEEEDVIEEKLSKATGFQTECVPKVNETQKVKEVPVQFLDRNDEEEDEPDADFLMVKQRDVFGLGLKENETLQNKEPSKSNVKKKITKVAEAKKVLKRNFKVNKKITFTDEGELIQQWPQIQKSTAKDVEEDDDTGGINLHKAKERLQEEDKFDKEEYRKKIKAKHRERRLKERQARREANKTQAKASDEEEAFLDWSDDDDDGGFDPSTLPDPDKYRNSEESGDEDIQNMMSDTKKKQGMRKRSNSELEEVGPTSHHGKKAKWETLEPLDTGLSLAEDEELVLHLLRSQS</sequence>
<evidence type="ECO:0000256" key="6">
    <source>
        <dbReference type="ARBA" id="ARBA00038084"/>
    </source>
</evidence>
<evidence type="ECO:0000313" key="18">
    <source>
        <dbReference type="Proteomes" id="UP000694385"/>
    </source>
</evidence>
<dbReference type="Pfam" id="PF00270">
    <property type="entry name" value="DEAD"/>
    <property type="match status" value="1"/>
</dbReference>
<dbReference type="GO" id="GO:0097065">
    <property type="term" value="P:anterior head development"/>
    <property type="evidence" value="ECO:0007669"/>
    <property type="project" value="Ensembl"/>
</dbReference>
<dbReference type="SUPFAM" id="SSF52540">
    <property type="entry name" value="P-loop containing nucleoside triphosphate hydrolases"/>
    <property type="match status" value="1"/>
</dbReference>
<dbReference type="PROSITE" id="PS00039">
    <property type="entry name" value="DEAD_ATP_HELICASE"/>
    <property type="match status" value="1"/>
</dbReference>
<dbReference type="PANTHER" id="PTHR24031">
    <property type="entry name" value="RNA HELICASE"/>
    <property type="match status" value="1"/>
</dbReference>
<feature type="domain" description="DEAD-box RNA helicase Q" evidence="16">
    <location>
        <begin position="44"/>
        <end position="72"/>
    </location>
</feature>
<evidence type="ECO:0000256" key="4">
    <source>
        <dbReference type="ARBA" id="ARBA00022840"/>
    </source>
</evidence>
<keyword evidence="5 11" id="KW-0694">RNA-binding</keyword>
<keyword evidence="13" id="KW-0472">Membrane</keyword>
<protein>
    <recommendedName>
        <fullName evidence="11">ATP-dependent RNA helicase</fullName>
        <ecNumber evidence="11">3.6.4.13</ecNumber>
    </recommendedName>
</protein>
<keyword evidence="1 11" id="KW-0547">Nucleotide-binding</keyword>
<feature type="short sequence motif" description="Q motif" evidence="10">
    <location>
        <begin position="44"/>
        <end position="72"/>
    </location>
</feature>
<dbReference type="Gene3D" id="3.40.50.300">
    <property type="entry name" value="P-loop containing nucleotide triphosphate hydrolases"/>
    <property type="match status" value="2"/>
</dbReference>
<feature type="domain" description="Helicase ATP-binding" evidence="14">
    <location>
        <begin position="75"/>
        <end position="240"/>
    </location>
</feature>
<dbReference type="Ensembl" id="ENSJJAT00000017259.1">
    <property type="protein sequence ID" value="ENSJJAP00000010794.1"/>
    <property type="gene ID" value="ENSJJAG00000014261.1"/>
</dbReference>
<evidence type="ECO:0000259" key="16">
    <source>
        <dbReference type="PROSITE" id="PS51195"/>
    </source>
</evidence>
<evidence type="ECO:0000256" key="13">
    <source>
        <dbReference type="SAM" id="Phobius"/>
    </source>
</evidence>
<dbReference type="OMA" id="FLWRQKQ"/>
<evidence type="ECO:0000256" key="5">
    <source>
        <dbReference type="ARBA" id="ARBA00022884"/>
    </source>
</evidence>
<comment type="function">
    <text evidence="11">RNA helicase.</text>
</comment>
<dbReference type="CDD" id="cd17941">
    <property type="entry name" value="DEADc_DDX10"/>
    <property type="match status" value="1"/>
</dbReference>
<proteinExistence type="inferred from homology"/>
<dbReference type="FunFam" id="3.40.50.300:FF:000874">
    <property type="entry name" value="RNA helicase"/>
    <property type="match status" value="1"/>
</dbReference>
<evidence type="ECO:0000256" key="11">
    <source>
        <dbReference type="RuleBase" id="RU365068"/>
    </source>
</evidence>
<dbReference type="InterPro" id="IPR000629">
    <property type="entry name" value="RNA-helicase_DEAD-box_CS"/>
</dbReference>
<feature type="compositionally biased region" description="Basic residues" evidence="12">
    <location>
        <begin position="712"/>
        <end position="721"/>
    </location>
</feature>
<dbReference type="EC" id="3.6.4.13" evidence="11"/>
<dbReference type="Pfam" id="PF00271">
    <property type="entry name" value="Helicase_C"/>
    <property type="match status" value="1"/>
</dbReference>
<reference evidence="17" key="1">
    <citation type="submission" date="2025-08" db="UniProtKB">
        <authorList>
            <consortium name="Ensembl"/>
        </authorList>
    </citation>
    <scope>IDENTIFICATION</scope>
</reference>
<comment type="function">
    <text evidence="8">Putative ATP-dependent RNA helicase that plays various role in innate immunity or inflammation. Plays a role in the enhancement of AIM2-induced inflammasome activation by interacting with AIM2 and stabilizing its protein level. Negatively regulates viral infection by promoting interferon beta production and interferon stimulated genes/ISGs expression.</text>
</comment>
<feature type="compositionally biased region" description="Acidic residues" evidence="12">
    <location>
        <begin position="741"/>
        <end position="757"/>
    </location>
</feature>